<dbReference type="AlphaFoldDB" id="A0AAD7FHF2"/>
<dbReference type="GO" id="GO:0016491">
    <property type="term" value="F:oxidoreductase activity"/>
    <property type="evidence" value="ECO:0007669"/>
    <property type="project" value="InterPro"/>
</dbReference>
<evidence type="ECO:0008006" key="3">
    <source>
        <dbReference type="Google" id="ProtNLM"/>
    </source>
</evidence>
<name>A0AAD7FHF2_9AGAR</name>
<dbReference type="EMBL" id="JARKIF010000013">
    <property type="protein sequence ID" value="KAJ7624368.1"/>
    <property type="molecule type" value="Genomic_DNA"/>
</dbReference>
<accession>A0AAD7FHF2</accession>
<organism evidence="1 2">
    <name type="scientific">Roridomyces roridus</name>
    <dbReference type="NCBI Taxonomy" id="1738132"/>
    <lineage>
        <taxon>Eukaryota</taxon>
        <taxon>Fungi</taxon>
        <taxon>Dikarya</taxon>
        <taxon>Basidiomycota</taxon>
        <taxon>Agaricomycotina</taxon>
        <taxon>Agaricomycetes</taxon>
        <taxon>Agaricomycetidae</taxon>
        <taxon>Agaricales</taxon>
        <taxon>Marasmiineae</taxon>
        <taxon>Mycenaceae</taxon>
        <taxon>Roridomyces</taxon>
    </lineage>
</organism>
<evidence type="ECO:0000313" key="2">
    <source>
        <dbReference type="Proteomes" id="UP001221142"/>
    </source>
</evidence>
<dbReference type="InterPro" id="IPR046366">
    <property type="entry name" value="MPAB"/>
</dbReference>
<gene>
    <name evidence="1" type="ORF">FB45DRAFT_836432</name>
</gene>
<dbReference type="PANTHER" id="PTHR36124:SF1">
    <property type="entry name" value="ER-BOUND OXYGENASE MPAB_MPAB'_RUBBER OXYGENASE CATALYTIC DOMAIN-CONTAINING PROTEIN"/>
    <property type="match status" value="1"/>
</dbReference>
<comment type="caution">
    <text evidence="1">The sequence shown here is derived from an EMBL/GenBank/DDBJ whole genome shotgun (WGS) entry which is preliminary data.</text>
</comment>
<evidence type="ECO:0000313" key="1">
    <source>
        <dbReference type="EMBL" id="KAJ7624368.1"/>
    </source>
</evidence>
<dbReference type="Proteomes" id="UP001221142">
    <property type="component" value="Unassembled WGS sequence"/>
</dbReference>
<proteinExistence type="predicted"/>
<dbReference type="PANTHER" id="PTHR36124">
    <property type="match status" value="1"/>
</dbReference>
<sequence length="407" mass="46373">MYLPSHSPIGPTFALLSLAVYLGLVKSLRWWRYYAIHTKYGYTFKAKTLTPDGAQEVVQLAYMYDMPLLVNQSMVFAFFKASSIPTISGLFHRQVRSRDPSKHIADVGKVSPLWMTCPLSGRSLSKESTSSPVNDPRASLAIARTNWLHSKYKIVWAKHYGWREISPLEQYAALVYWTAVGEKMEIEDIPETLEDYQIWMDRYEQEYMVPAESNCAIAGKLTEEILFKVPPAFGLRALAQEVLRATLNERVRIAMMLPAPSTYATFLLELFSRIVAFTGRHLLLPRRKPFSIVQVELPQVSDSTPRYMIQPKTHAVIDFPRFTSRPWYKPQRHGLGALVNQFQVLIGWHVDLPAPAYRSSGYNILELGPLRFERVGHNQVFRMAEKIQGCPISSTWKGGATARTGQI</sequence>
<protein>
    <recommendedName>
        <fullName evidence="3">ER-bound oxygenase mpaB/mpaB'/Rubber oxygenase catalytic domain-containing protein</fullName>
    </recommendedName>
</protein>
<keyword evidence="2" id="KW-1185">Reference proteome</keyword>
<reference evidence="1" key="1">
    <citation type="submission" date="2023-03" db="EMBL/GenBank/DDBJ databases">
        <title>Massive genome expansion in bonnet fungi (Mycena s.s.) driven by repeated elements and novel gene families across ecological guilds.</title>
        <authorList>
            <consortium name="Lawrence Berkeley National Laboratory"/>
            <person name="Harder C.B."/>
            <person name="Miyauchi S."/>
            <person name="Viragh M."/>
            <person name="Kuo A."/>
            <person name="Thoen E."/>
            <person name="Andreopoulos B."/>
            <person name="Lu D."/>
            <person name="Skrede I."/>
            <person name="Drula E."/>
            <person name="Henrissat B."/>
            <person name="Morin E."/>
            <person name="Kohler A."/>
            <person name="Barry K."/>
            <person name="LaButti K."/>
            <person name="Morin E."/>
            <person name="Salamov A."/>
            <person name="Lipzen A."/>
            <person name="Mereny Z."/>
            <person name="Hegedus B."/>
            <person name="Baldrian P."/>
            <person name="Stursova M."/>
            <person name="Weitz H."/>
            <person name="Taylor A."/>
            <person name="Grigoriev I.V."/>
            <person name="Nagy L.G."/>
            <person name="Martin F."/>
            <person name="Kauserud H."/>
        </authorList>
    </citation>
    <scope>NUCLEOTIDE SEQUENCE</scope>
    <source>
        <strain evidence="1">9284</strain>
    </source>
</reference>